<proteinExistence type="predicted"/>
<dbReference type="InterPro" id="IPR036689">
    <property type="entry name" value="ESAT-6-like_sf"/>
</dbReference>
<keyword evidence="3" id="KW-1185">Reference proteome</keyword>
<gene>
    <name evidence="2" type="ORF">ACFSJG_06175</name>
</gene>
<sequence length="151" mass="15205">MYRIDDVWVAVDGILGPGTGGLDQACSMIGVPVGGRNGHWGAHYAFVVIRSRATGGGSVTLYVDPVALESISSLLSESSAALDGLGSSAPGAISAGDATPALMGIIARLAANAGNLVVDLAAAGDAVRETNQSYREQDAESADALDSAWTD</sequence>
<dbReference type="SUPFAM" id="SSF140453">
    <property type="entry name" value="EsxAB dimer-like"/>
    <property type="match status" value="1"/>
</dbReference>
<feature type="region of interest" description="Disordered" evidence="1">
    <location>
        <begin position="132"/>
        <end position="151"/>
    </location>
</feature>
<dbReference type="Proteomes" id="UP001597286">
    <property type="component" value="Unassembled WGS sequence"/>
</dbReference>
<dbReference type="RefSeq" id="WP_378484336.1">
    <property type="nucleotide sequence ID" value="NZ_JBHUFB010000008.1"/>
</dbReference>
<organism evidence="2 3">
    <name type="scientific">Rhodococcus gannanensis</name>
    <dbReference type="NCBI Taxonomy" id="1960308"/>
    <lineage>
        <taxon>Bacteria</taxon>
        <taxon>Bacillati</taxon>
        <taxon>Actinomycetota</taxon>
        <taxon>Actinomycetes</taxon>
        <taxon>Mycobacteriales</taxon>
        <taxon>Nocardiaceae</taxon>
        <taxon>Rhodococcus</taxon>
    </lineage>
</organism>
<name>A0ABW4P455_9NOCA</name>
<evidence type="ECO:0000313" key="2">
    <source>
        <dbReference type="EMBL" id="MFD1811795.1"/>
    </source>
</evidence>
<reference evidence="3" key="1">
    <citation type="journal article" date="2019" name="Int. J. Syst. Evol. Microbiol.">
        <title>The Global Catalogue of Microorganisms (GCM) 10K type strain sequencing project: providing services to taxonomists for standard genome sequencing and annotation.</title>
        <authorList>
            <consortium name="The Broad Institute Genomics Platform"/>
            <consortium name="The Broad Institute Genome Sequencing Center for Infectious Disease"/>
            <person name="Wu L."/>
            <person name="Ma J."/>
        </authorList>
    </citation>
    <scope>NUCLEOTIDE SEQUENCE [LARGE SCALE GENOMIC DNA]</scope>
    <source>
        <strain evidence="3">DT72</strain>
    </source>
</reference>
<evidence type="ECO:0008006" key="4">
    <source>
        <dbReference type="Google" id="ProtNLM"/>
    </source>
</evidence>
<dbReference type="EMBL" id="JBHUFB010000008">
    <property type="protein sequence ID" value="MFD1811795.1"/>
    <property type="molecule type" value="Genomic_DNA"/>
</dbReference>
<comment type="caution">
    <text evidence="2">The sequence shown here is derived from an EMBL/GenBank/DDBJ whole genome shotgun (WGS) entry which is preliminary data.</text>
</comment>
<evidence type="ECO:0000313" key="3">
    <source>
        <dbReference type="Proteomes" id="UP001597286"/>
    </source>
</evidence>
<evidence type="ECO:0000256" key="1">
    <source>
        <dbReference type="SAM" id="MobiDB-lite"/>
    </source>
</evidence>
<accession>A0ABW4P455</accession>
<protein>
    <recommendedName>
        <fullName evidence="4">Excreted virulence factor EspC, type VII ESX diderm</fullName>
    </recommendedName>
</protein>